<dbReference type="RefSeq" id="WP_311660444.1">
    <property type="nucleotide sequence ID" value="NZ_JAVREX010000014.1"/>
</dbReference>
<evidence type="ECO:0000313" key="3">
    <source>
        <dbReference type="Proteomes" id="UP001183777"/>
    </source>
</evidence>
<evidence type="ECO:0000259" key="1">
    <source>
        <dbReference type="Pfam" id="PF00485"/>
    </source>
</evidence>
<dbReference type="EMBL" id="JAVREX010000014">
    <property type="protein sequence ID" value="MDT0431274.1"/>
    <property type="molecule type" value="Genomic_DNA"/>
</dbReference>
<name>A0ABU2RQZ5_9ACTN</name>
<comment type="caution">
    <text evidence="2">The sequence shown here is derived from an EMBL/GenBank/DDBJ whole genome shotgun (WGS) entry which is preliminary data.</text>
</comment>
<dbReference type="GO" id="GO:0016301">
    <property type="term" value="F:kinase activity"/>
    <property type="evidence" value="ECO:0007669"/>
    <property type="project" value="UniProtKB-KW"/>
</dbReference>
<dbReference type="PANTHER" id="PTHR10285">
    <property type="entry name" value="URIDINE KINASE"/>
    <property type="match status" value="1"/>
</dbReference>
<keyword evidence="2" id="KW-0418">Kinase</keyword>
<dbReference type="SUPFAM" id="SSF52540">
    <property type="entry name" value="P-loop containing nucleoside triphosphate hydrolases"/>
    <property type="match status" value="1"/>
</dbReference>
<dbReference type="InterPro" id="IPR027417">
    <property type="entry name" value="P-loop_NTPase"/>
</dbReference>
<dbReference type="Pfam" id="PF00485">
    <property type="entry name" value="PRK"/>
    <property type="match status" value="1"/>
</dbReference>
<keyword evidence="2" id="KW-0808">Transferase</keyword>
<organism evidence="2 3">
    <name type="scientific">Streptomyces salyersiae</name>
    <dbReference type="NCBI Taxonomy" id="3075530"/>
    <lineage>
        <taxon>Bacteria</taxon>
        <taxon>Bacillati</taxon>
        <taxon>Actinomycetota</taxon>
        <taxon>Actinomycetes</taxon>
        <taxon>Kitasatosporales</taxon>
        <taxon>Streptomycetaceae</taxon>
        <taxon>Streptomyces</taxon>
    </lineage>
</organism>
<evidence type="ECO:0000313" key="2">
    <source>
        <dbReference type="EMBL" id="MDT0431274.1"/>
    </source>
</evidence>
<dbReference type="InterPro" id="IPR006083">
    <property type="entry name" value="PRK/URK"/>
</dbReference>
<keyword evidence="3" id="KW-1185">Reference proteome</keyword>
<accession>A0ABU2RQZ5</accession>
<dbReference type="NCBIfam" id="NF006743">
    <property type="entry name" value="PRK09270.1-2"/>
    <property type="match status" value="1"/>
</dbReference>
<dbReference type="Proteomes" id="UP001183777">
    <property type="component" value="Unassembled WGS sequence"/>
</dbReference>
<proteinExistence type="predicted"/>
<reference evidence="3" key="1">
    <citation type="submission" date="2023-07" db="EMBL/GenBank/DDBJ databases">
        <title>30 novel species of actinomycetes from the DSMZ collection.</title>
        <authorList>
            <person name="Nouioui I."/>
        </authorList>
    </citation>
    <scope>NUCLEOTIDE SEQUENCE [LARGE SCALE GENOMIC DNA]</scope>
    <source>
        <strain evidence="3">DSM 41770</strain>
    </source>
</reference>
<gene>
    <name evidence="2" type="ORF">RM649_26985</name>
</gene>
<protein>
    <submittedName>
        <fullName evidence="2">Nucleoside/nucleotide kinase family protein</fullName>
    </submittedName>
</protein>
<dbReference type="Gene3D" id="3.40.50.300">
    <property type="entry name" value="P-loop containing nucleotide triphosphate hydrolases"/>
    <property type="match status" value="2"/>
</dbReference>
<sequence length="214" mass="23411">MDTSDPGTHPDLARLTARARRLATTGVRRVLGITGAPGSGKSTLAARLVDALDGQAVLVPMDGFHLAGAELARLGRAERKGAPDTFDAAGYAALLRRLRHPEGPDPVYAPAFDRELEEPVAGSVPVPPDTPLVVTEGNYLLLDEGPWAPVRGLLDEVWFLDADPELRVRRLVDRHVRFGKPRPYAERWVAGSDERNARLVQRHRDRADLVVRVS</sequence>
<feature type="domain" description="Phosphoribulokinase/uridine kinase" evidence="1">
    <location>
        <begin position="30"/>
        <end position="175"/>
    </location>
</feature>